<evidence type="ECO:0000256" key="1">
    <source>
        <dbReference type="SAM" id="SignalP"/>
    </source>
</evidence>
<dbReference type="EMBL" id="JBCHKQ010000006">
    <property type="protein sequence ID" value="MEM5948864.1"/>
    <property type="molecule type" value="Genomic_DNA"/>
</dbReference>
<feature type="chain" id="PRO_5046042205" evidence="1">
    <location>
        <begin position="22"/>
        <end position="493"/>
    </location>
</feature>
<feature type="domain" description="Pallilysin beta barrel" evidence="2">
    <location>
        <begin position="253"/>
        <end position="363"/>
    </location>
</feature>
<dbReference type="PROSITE" id="PS51257">
    <property type="entry name" value="PROKAR_LIPOPROTEIN"/>
    <property type="match status" value="1"/>
</dbReference>
<gene>
    <name evidence="3" type="ORF">WKV44_09960</name>
</gene>
<dbReference type="Pfam" id="PF18663">
    <property type="entry name" value="Pallilysin"/>
    <property type="match status" value="1"/>
</dbReference>
<keyword evidence="1" id="KW-0732">Signal</keyword>
<dbReference type="RefSeq" id="WP_420070317.1">
    <property type="nucleotide sequence ID" value="NZ_JBCHKQ010000006.1"/>
</dbReference>
<sequence>MRRFVFLLVFLYLLSSCSGKSSYYGFPAKGPIIEYSTGIEASSEQNTGRLDNIESNLSPYISIPDDYVIVDIIQTNLDIDGDEEQVIAYKKKNDAASRIELAVVDYDSLREVYRRAWSTVLEAVNPHFFSVTPMDITGNHINELIVEGIDARGEQVFTIYQRELSPWGISLIYSTIFDIRTKGKVEILHKNRSAAYSRGQADGEAFDLQVTQELSDNSEKNIITTTVYKWNPLNRTYEKAGYTEENKKIESDDLKKLFEGTANDIETFLSGPWFKESGSKRLFVDFDLQNREITFFSTDIQEAYIWKSSVKNIYSGLGINARSKILANLSQYFYVTITDENTIKISASNLQTQDTFSWSGTYSRLTYGLQKSLLKYEYIPILGASYLSGRFYNETSGGEIIFYTPNRIKIISPDKNIEGYYTIYKIKDHTILEIRIKDTQKRLYYSLLYTETNTDIGKKKEITLTPVTLKAREITPIPGELSTTLQQLETKKQ</sequence>
<dbReference type="Proteomes" id="UP001466331">
    <property type="component" value="Unassembled WGS sequence"/>
</dbReference>
<dbReference type="NCBIfam" id="NF033751">
    <property type="entry name" value="pallilysin_like"/>
    <property type="match status" value="1"/>
</dbReference>
<accession>A0ABU9UDV8</accession>
<protein>
    <submittedName>
        <fullName evidence="3">Pallilysin-related adhesin</fullName>
    </submittedName>
</protein>
<keyword evidence="4" id="KW-1185">Reference proteome</keyword>
<feature type="signal peptide" evidence="1">
    <location>
        <begin position="1"/>
        <end position="21"/>
    </location>
</feature>
<comment type="caution">
    <text evidence="3">The sequence shown here is derived from an EMBL/GenBank/DDBJ whole genome shotgun (WGS) entry which is preliminary data.</text>
</comment>
<organism evidence="3 4">
    <name type="scientific">Rarispira pelagica</name>
    <dbReference type="NCBI Taxonomy" id="3141764"/>
    <lineage>
        <taxon>Bacteria</taxon>
        <taxon>Pseudomonadati</taxon>
        <taxon>Spirochaetota</taxon>
        <taxon>Spirochaetia</taxon>
        <taxon>Winmispirales</taxon>
        <taxon>Winmispiraceae</taxon>
        <taxon>Rarispira</taxon>
    </lineage>
</organism>
<reference evidence="3 4" key="1">
    <citation type="submission" date="2024-03" db="EMBL/GenBank/DDBJ databases">
        <title>Ignisphaera cupida sp. nov., a hyperthermophilic hydrolytic archaeon from a hot spring of Kamchatka, and proposal of Ignisphaeraceae fam. nov.</title>
        <authorList>
            <person name="Podosokorskaya O.A."/>
            <person name="Elcheninov A.G."/>
            <person name="Maltseva A.I."/>
            <person name="Zayulina K.S."/>
            <person name="Novikov A."/>
            <person name="Merkel A.Y."/>
        </authorList>
    </citation>
    <scope>NUCLEOTIDE SEQUENCE [LARGE SCALE GENOMIC DNA]</scope>
    <source>
        <strain evidence="3 4">38H-sp</strain>
    </source>
</reference>
<evidence type="ECO:0000313" key="3">
    <source>
        <dbReference type="EMBL" id="MEM5948864.1"/>
    </source>
</evidence>
<evidence type="ECO:0000259" key="2">
    <source>
        <dbReference type="Pfam" id="PF18663"/>
    </source>
</evidence>
<dbReference type="InterPro" id="IPR041037">
    <property type="entry name" value="Pallilysin"/>
</dbReference>
<name>A0ABU9UDV8_9SPIR</name>
<evidence type="ECO:0000313" key="4">
    <source>
        <dbReference type="Proteomes" id="UP001466331"/>
    </source>
</evidence>
<proteinExistence type="predicted"/>